<dbReference type="GO" id="GO:0003968">
    <property type="term" value="F:RNA-directed RNA polymerase activity"/>
    <property type="evidence" value="ECO:0007669"/>
    <property type="project" value="UniProtKB-KW"/>
</dbReference>
<dbReference type="Pfam" id="PF00680">
    <property type="entry name" value="RdRP_1"/>
    <property type="match status" value="1"/>
</dbReference>
<dbReference type="InterPro" id="IPR043647">
    <property type="entry name" value="Noda_Vmethyltr_dom"/>
</dbReference>
<protein>
    <recommendedName>
        <fullName evidence="3">RNA-directed RNA polymerase</fullName>
        <ecNumber evidence="2">2.7.7.48</ecNumber>
    </recommendedName>
    <alternativeName>
        <fullName evidence="9">RNA replicase</fullName>
    </alternativeName>
</protein>
<dbReference type="GO" id="GO:0039694">
    <property type="term" value="P:viral RNA genome replication"/>
    <property type="evidence" value="ECO:0007669"/>
    <property type="project" value="InterPro"/>
</dbReference>
<evidence type="ECO:0000256" key="7">
    <source>
        <dbReference type="ARBA" id="ARBA00022741"/>
    </source>
</evidence>
<dbReference type="InterPro" id="IPR043128">
    <property type="entry name" value="Rev_trsase/Diguanyl_cyclase"/>
</dbReference>
<feature type="region of interest" description="Disordered" evidence="10">
    <location>
        <begin position="860"/>
        <end position="962"/>
    </location>
</feature>
<dbReference type="CDD" id="cd23173">
    <property type="entry name" value="ps-ssRNAv_Nodaviridae_RdRp"/>
    <property type="match status" value="1"/>
</dbReference>
<keyword evidence="4 12" id="KW-0696">RNA-directed RNA polymerase</keyword>
<keyword evidence="8" id="KW-0693">Viral RNA replication</keyword>
<dbReference type="InterPro" id="IPR001205">
    <property type="entry name" value="RNA-dir_pol_C"/>
</dbReference>
<evidence type="ECO:0000259" key="11">
    <source>
        <dbReference type="PROSITE" id="PS50507"/>
    </source>
</evidence>
<keyword evidence="5" id="KW-0808">Transferase</keyword>
<evidence type="ECO:0000256" key="6">
    <source>
        <dbReference type="ARBA" id="ARBA00022695"/>
    </source>
</evidence>
<sequence>MLGGYAGIDPYTPTVSNKYLRILQRLLIDKTRRDLRLCWFVASSFMNHKPKRISDNGHPVSGAIRDEARRLIDMAVSAQGWSRLEISPGGKSEDNSFADHQHFAVGDLHMGIKHDSDYNKGDVIVGIDIDYYIQNFNHYLALGKPMIFHTFNPTKVSGTDGDAHYRIKDNRVIYEVGGGGRWEHEVWDWCSSGEFIEASSTEGWGHWLLSWIGLREYYYHKIYTARPWIDCPGRVLVWTTPEYSHWAFSFIKRDINCRKLSRVNYRSKFRSGWNEIVSPTDDGLVINIGREGEDASVTLLKAHYDVLMGLKSTQSVTTRMIGLKYTKPEELALVGQYYSGDPNYVPAATRLSRSSVFVHWPYSTEVDIPETSSRSYAASLVTTPNLMPMTKRWETLSTSLERRVDFVRNTKMPNKQIVGFAAEFVKLVVPTPGEGVPYSYERAMAELDKPSQQLAIKQVWETLDAPARQLIESFVKNEPTNKEGRIISSFADARFLLGFSRFTLSCRDRLLHSETNEHWFCPGLTPVEIANKVREYCTQTPVVLEGDYSNFDGTVSAFLQRHVMNAVYLRYFHQTYSQEVRDYTEMLISCPARAKKFGFKYDAGVGVKSGSPTTCDLNSVLNAFLMYCAVRRTDPSLEPDMAFRMVGLAFGDDSLFDRQYKSQWQRVVDMVGMTIKIEECKPTTGVTFLARVFPNPVDTKTSFQDPVRTWRKLHITTRDPLVPLADAALDRIEGYLVTDALTPVTADYCKMVKRCYKSQANNLERRERRADHAKEKPYWLTTGGSWPQDPHDEELMLACMANRASVDVAELRGLRHCLSTTTDPWSVVPLDIPAEQTGVAPDGQPNDAEVDTRLIQQQRDVNHSRANQGAPFPRNQGAGRGRGRYNSGRGQAQSTTNRAARPGELSAVSRSFGFQAPQGHNGTPDQANGHGVVQRASRTFRPRGRGGWRGRARGSHPSISSS</sequence>
<dbReference type="GO" id="GO:0000166">
    <property type="term" value="F:nucleotide binding"/>
    <property type="evidence" value="ECO:0007669"/>
    <property type="project" value="UniProtKB-KW"/>
</dbReference>
<evidence type="ECO:0000256" key="2">
    <source>
        <dbReference type="ARBA" id="ARBA00012494"/>
    </source>
</evidence>
<evidence type="ECO:0000256" key="9">
    <source>
        <dbReference type="ARBA" id="ARBA00032757"/>
    </source>
</evidence>
<dbReference type="GO" id="GO:0003723">
    <property type="term" value="F:RNA binding"/>
    <property type="evidence" value="ECO:0007669"/>
    <property type="project" value="InterPro"/>
</dbReference>
<keyword evidence="7" id="KW-0547">Nucleotide-binding</keyword>
<dbReference type="SUPFAM" id="SSF56672">
    <property type="entry name" value="DNA/RNA polymerases"/>
    <property type="match status" value="1"/>
</dbReference>
<evidence type="ECO:0000313" key="12">
    <source>
        <dbReference type="EMBL" id="QXN75416.1"/>
    </source>
</evidence>
<dbReference type="InterPro" id="IPR007094">
    <property type="entry name" value="RNA-dir_pol_PSvirus"/>
</dbReference>
<dbReference type="PROSITE" id="PS50507">
    <property type="entry name" value="RDRP_SSRNA_POS"/>
    <property type="match status" value="1"/>
</dbReference>
<accession>A0A8F5RC07</accession>
<keyword evidence="6" id="KW-0548">Nucleotidyltransferase</keyword>
<evidence type="ECO:0000256" key="10">
    <source>
        <dbReference type="SAM" id="MobiDB-lite"/>
    </source>
</evidence>
<dbReference type="EC" id="2.7.7.48" evidence="2"/>
<name>A0A8F5RC07_9VIRU</name>
<evidence type="ECO:0000256" key="3">
    <source>
        <dbReference type="ARBA" id="ARBA00022412"/>
    </source>
</evidence>
<evidence type="ECO:0000256" key="1">
    <source>
        <dbReference type="ARBA" id="ARBA00007751"/>
    </source>
</evidence>
<evidence type="ECO:0000256" key="4">
    <source>
        <dbReference type="ARBA" id="ARBA00022484"/>
    </source>
</evidence>
<dbReference type="EMBL" id="MW648508">
    <property type="protein sequence ID" value="QXN75416.1"/>
    <property type="molecule type" value="Genomic_RNA"/>
</dbReference>
<evidence type="ECO:0000256" key="5">
    <source>
        <dbReference type="ARBA" id="ARBA00022679"/>
    </source>
</evidence>
<comment type="similarity">
    <text evidence="1">Belongs to the nodaviridae RNA polymerase family.</text>
</comment>
<dbReference type="Gene3D" id="3.30.70.270">
    <property type="match status" value="1"/>
</dbReference>
<reference evidence="12" key="1">
    <citation type="submission" date="2021-02" db="EMBL/GenBank/DDBJ databases">
        <title>The hidden world within plants: metatranscriptomics unveil the complexity of wood microbiomes in grapevine.</title>
        <authorList>
            <person name="Nerva L."/>
            <person name="Garcia J.F."/>
            <person name="Favaretto F."/>
            <person name="Giudice G."/>
            <person name="Moffa L."/>
            <person name="Dario C."/>
            <person name="Riccardo V."/>
            <person name="Gambino G."/>
            <person name="Chitarra W."/>
        </authorList>
    </citation>
    <scope>NUCLEOTIDE SEQUENCE</scope>
</reference>
<feature type="compositionally biased region" description="Basic residues" evidence="10">
    <location>
        <begin position="938"/>
        <end position="954"/>
    </location>
</feature>
<dbReference type="GO" id="GO:0006351">
    <property type="term" value="P:DNA-templated transcription"/>
    <property type="evidence" value="ECO:0007669"/>
    <property type="project" value="InterPro"/>
</dbReference>
<evidence type="ECO:0000256" key="8">
    <source>
        <dbReference type="ARBA" id="ARBA00022953"/>
    </source>
</evidence>
<organism evidence="12">
    <name type="scientific">Grapevine-associated noda-like virus 1</name>
    <dbReference type="NCBI Taxonomy" id="2814396"/>
    <lineage>
        <taxon>Viruses</taxon>
        <taxon>Riboviria</taxon>
        <taxon>Orthornavirae</taxon>
        <taxon>Kitrinoviricota</taxon>
        <taxon>Magsaviricetes</taxon>
        <taxon>Nodamuvirales</taxon>
        <taxon>Nodaviridae</taxon>
    </lineage>
</organism>
<dbReference type="Pfam" id="PF19222">
    <property type="entry name" value="Noda_Vmethyltr"/>
    <property type="match status" value="1"/>
</dbReference>
<dbReference type="InterPro" id="IPR043502">
    <property type="entry name" value="DNA/RNA_pol_sf"/>
</dbReference>
<feature type="domain" description="RdRp catalytic" evidence="11">
    <location>
        <begin position="541"/>
        <end position="666"/>
    </location>
</feature>
<proteinExistence type="inferred from homology"/>